<name>A0A2M4D3M5_ANODA</name>
<accession>A0A2M4D3M5</accession>
<sequence length="120" mass="13448">MCMADTMHDTPLLVACCLLTFHFTLAMNEEGNWLFLLPPVTARAPLLTTAAKRATKWFVSGCSRNGIGLVRFNPMVLLAIDMKVEASYAAGMCMKPFSSRRYRGHTLASAPKRSFRDKRF</sequence>
<feature type="signal peptide" evidence="1">
    <location>
        <begin position="1"/>
        <end position="26"/>
    </location>
</feature>
<proteinExistence type="predicted"/>
<feature type="chain" id="PRO_5014844073" evidence="1">
    <location>
        <begin position="27"/>
        <end position="120"/>
    </location>
</feature>
<protein>
    <submittedName>
        <fullName evidence="2">Putative secreted protein</fullName>
    </submittedName>
</protein>
<keyword evidence="1" id="KW-0732">Signal</keyword>
<dbReference type="AlphaFoldDB" id="A0A2M4D3M5"/>
<reference evidence="2" key="1">
    <citation type="submission" date="2018-01" db="EMBL/GenBank/DDBJ databases">
        <title>An insight into the sialome of Amazonian anophelines.</title>
        <authorList>
            <person name="Ribeiro J.M."/>
            <person name="Scarpassa V."/>
            <person name="Calvo E."/>
        </authorList>
    </citation>
    <scope>NUCLEOTIDE SEQUENCE</scope>
</reference>
<evidence type="ECO:0000256" key="1">
    <source>
        <dbReference type="SAM" id="SignalP"/>
    </source>
</evidence>
<organism evidence="2">
    <name type="scientific">Anopheles darlingi</name>
    <name type="common">Mosquito</name>
    <dbReference type="NCBI Taxonomy" id="43151"/>
    <lineage>
        <taxon>Eukaryota</taxon>
        <taxon>Metazoa</taxon>
        <taxon>Ecdysozoa</taxon>
        <taxon>Arthropoda</taxon>
        <taxon>Hexapoda</taxon>
        <taxon>Insecta</taxon>
        <taxon>Pterygota</taxon>
        <taxon>Neoptera</taxon>
        <taxon>Endopterygota</taxon>
        <taxon>Diptera</taxon>
        <taxon>Nematocera</taxon>
        <taxon>Culicoidea</taxon>
        <taxon>Culicidae</taxon>
        <taxon>Anophelinae</taxon>
        <taxon>Anopheles</taxon>
    </lineage>
</organism>
<dbReference type="EMBL" id="GGFL01007958">
    <property type="protein sequence ID" value="MBW72136.1"/>
    <property type="molecule type" value="Transcribed_RNA"/>
</dbReference>
<evidence type="ECO:0000313" key="2">
    <source>
        <dbReference type="EMBL" id="MBW72136.1"/>
    </source>
</evidence>